<evidence type="ECO:0000313" key="4">
    <source>
        <dbReference type="EMBL" id="CAE6427429.1"/>
    </source>
</evidence>
<dbReference type="PROSITE" id="PS50206">
    <property type="entry name" value="RHODANESE_3"/>
    <property type="match status" value="1"/>
</dbReference>
<dbReference type="GO" id="GO:0006694">
    <property type="term" value="P:steroid biosynthetic process"/>
    <property type="evidence" value="ECO:0007669"/>
    <property type="project" value="InterPro"/>
</dbReference>
<proteinExistence type="inferred from homology"/>
<evidence type="ECO:0000256" key="2">
    <source>
        <dbReference type="ARBA" id="ARBA00023002"/>
    </source>
</evidence>
<dbReference type="EMBL" id="CAJMWX010000755">
    <property type="protein sequence ID" value="CAE6427429.1"/>
    <property type="molecule type" value="Genomic_DNA"/>
</dbReference>
<name>A0A8H2XKL1_9AGAM</name>
<dbReference type="PANTHER" id="PTHR43245">
    <property type="entry name" value="BIFUNCTIONAL POLYMYXIN RESISTANCE PROTEIN ARNA"/>
    <property type="match status" value="1"/>
</dbReference>
<dbReference type="InterPro" id="IPR002225">
    <property type="entry name" value="3Beta_OHSteriod_DH/Estase"/>
</dbReference>
<dbReference type="Pfam" id="PF01073">
    <property type="entry name" value="3Beta_HSD"/>
    <property type="match status" value="1"/>
</dbReference>
<organism evidence="4 5">
    <name type="scientific">Rhizoctonia solani</name>
    <dbReference type="NCBI Taxonomy" id="456999"/>
    <lineage>
        <taxon>Eukaryota</taxon>
        <taxon>Fungi</taxon>
        <taxon>Dikarya</taxon>
        <taxon>Basidiomycota</taxon>
        <taxon>Agaricomycotina</taxon>
        <taxon>Agaricomycetes</taxon>
        <taxon>Cantharellales</taxon>
        <taxon>Ceratobasidiaceae</taxon>
        <taxon>Rhizoctonia</taxon>
    </lineage>
</organism>
<dbReference type="InterPro" id="IPR001763">
    <property type="entry name" value="Rhodanese-like_dom"/>
</dbReference>
<protein>
    <recommendedName>
        <fullName evidence="3">Rhodanese domain-containing protein</fullName>
    </recommendedName>
</protein>
<dbReference type="InterPro" id="IPR036291">
    <property type="entry name" value="NAD(P)-bd_dom_sf"/>
</dbReference>
<comment type="caution">
    <text evidence="4">The sequence shown here is derived from an EMBL/GenBank/DDBJ whole genome shotgun (WGS) entry which is preliminary data.</text>
</comment>
<feature type="domain" description="Rhodanese" evidence="3">
    <location>
        <begin position="50"/>
        <end position="101"/>
    </location>
</feature>
<reference evidence="4" key="1">
    <citation type="submission" date="2021-01" db="EMBL/GenBank/DDBJ databases">
        <authorList>
            <person name="Kaushik A."/>
        </authorList>
    </citation>
    <scope>NUCLEOTIDE SEQUENCE</scope>
    <source>
        <strain evidence="4">AG4-R118</strain>
    </source>
</reference>
<dbReference type="AlphaFoldDB" id="A0A8H2XKL1"/>
<dbReference type="InterPro" id="IPR050177">
    <property type="entry name" value="Lipid_A_modif_metabolic_enz"/>
</dbReference>
<accession>A0A8H2XKL1</accession>
<dbReference type="Gene3D" id="3.40.50.720">
    <property type="entry name" value="NAD(P)-binding Rossmann-like Domain"/>
    <property type="match status" value="1"/>
</dbReference>
<evidence type="ECO:0000313" key="5">
    <source>
        <dbReference type="Proteomes" id="UP000663888"/>
    </source>
</evidence>
<sequence>MSSLVMLGGVASVVAYLFALNKRLTTPNPSAYAYMAATKSDDDLAKVTIPTPQEMADVMKAHGPATGKAYIVVGGSGLVGQYIVRTLLARGETLVRIIDVVKPKLSANADVNALDSLSRAEFVQADITDYRSIADAIARPFGNTGRTAEAVIHTAAAIRSFERLGYVKPLSYRVNVEGTKNVLKASQELGTVGSFVYTSSAGLFVPPANFLRLGLLDSRRGAVLGDDAPVDAPKTRNHYTSTKLEAEGIVLNADGVKGVRTGALRPGMGIMGPESIFISFILDNPGVNPTWGGKNINSMINAWDLGRGHVQLSDALFNRPGDVAGQSFAITGEPAVYPLSETWRVMQFYSKRDLKFRQVSELMMYTLSYFVEAILLGRYLILKSISCITGSQVALVPRWAVETKLQYIQPAMWDFSLSDTIVDDSRARKVLGYRHYWSTDQTLRWTVEVSEGRYPS</sequence>
<dbReference type="Proteomes" id="UP000663888">
    <property type="component" value="Unassembled WGS sequence"/>
</dbReference>
<keyword evidence="2" id="KW-0560">Oxidoreductase</keyword>
<gene>
    <name evidence="4" type="ORF">RDB_LOCUS30307</name>
</gene>
<dbReference type="SUPFAM" id="SSF51735">
    <property type="entry name" value="NAD(P)-binding Rossmann-fold domains"/>
    <property type="match status" value="1"/>
</dbReference>
<dbReference type="PANTHER" id="PTHR43245:SF51">
    <property type="entry name" value="SHORT CHAIN DEHYDROGENASE_REDUCTASE FAMILY 42E, MEMBER 2"/>
    <property type="match status" value="1"/>
</dbReference>
<dbReference type="GO" id="GO:0016616">
    <property type="term" value="F:oxidoreductase activity, acting on the CH-OH group of donors, NAD or NADP as acceptor"/>
    <property type="evidence" value="ECO:0007669"/>
    <property type="project" value="InterPro"/>
</dbReference>
<comment type="similarity">
    <text evidence="1">Belongs to the 3-beta-HSD family.</text>
</comment>
<evidence type="ECO:0000256" key="1">
    <source>
        <dbReference type="ARBA" id="ARBA00009219"/>
    </source>
</evidence>
<evidence type="ECO:0000259" key="3">
    <source>
        <dbReference type="PROSITE" id="PS50206"/>
    </source>
</evidence>